<dbReference type="InterPro" id="IPR035684">
    <property type="entry name" value="ArgRS_core"/>
</dbReference>
<dbReference type="PANTHER" id="PTHR11956">
    <property type="entry name" value="ARGINYL-TRNA SYNTHETASE"/>
    <property type="match status" value="1"/>
</dbReference>
<name>A0A972VZI0_9GAMM</name>
<dbReference type="InterPro" id="IPR005148">
    <property type="entry name" value="Arg-tRNA-synth_N"/>
</dbReference>
<dbReference type="GO" id="GO:0004814">
    <property type="term" value="F:arginine-tRNA ligase activity"/>
    <property type="evidence" value="ECO:0007669"/>
    <property type="project" value="UniProtKB-UniRule"/>
</dbReference>
<dbReference type="SMART" id="SM00836">
    <property type="entry name" value="DALR_1"/>
    <property type="match status" value="1"/>
</dbReference>
<dbReference type="SUPFAM" id="SSF55190">
    <property type="entry name" value="Arginyl-tRNA synthetase (ArgRS), N-terminal 'additional' domain"/>
    <property type="match status" value="1"/>
</dbReference>
<dbReference type="SMART" id="SM01016">
    <property type="entry name" value="Arg_tRNA_synt_N"/>
    <property type="match status" value="1"/>
</dbReference>
<organism evidence="15 16">
    <name type="scientific">SAR86 cluster bacterium</name>
    <dbReference type="NCBI Taxonomy" id="2030880"/>
    <lineage>
        <taxon>Bacteria</taxon>
        <taxon>Pseudomonadati</taxon>
        <taxon>Pseudomonadota</taxon>
        <taxon>Gammaproteobacteria</taxon>
        <taxon>SAR86 cluster</taxon>
    </lineage>
</organism>
<dbReference type="InterPro" id="IPR014729">
    <property type="entry name" value="Rossmann-like_a/b/a_fold"/>
</dbReference>
<protein>
    <recommendedName>
        <fullName evidence="11">Arginine--tRNA ligase</fullName>
        <ecNumber evidence="11">6.1.1.19</ecNumber>
    </recommendedName>
    <alternativeName>
        <fullName evidence="11">Arginyl-tRNA synthetase</fullName>
        <shortName evidence="11">ArgRS</shortName>
    </alternativeName>
</protein>
<evidence type="ECO:0000256" key="4">
    <source>
        <dbReference type="ARBA" id="ARBA00022490"/>
    </source>
</evidence>
<dbReference type="EMBL" id="JABMOJ010000479">
    <property type="protein sequence ID" value="NQV66219.1"/>
    <property type="molecule type" value="Genomic_DNA"/>
</dbReference>
<evidence type="ECO:0000256" key="8">
    <source>
        <dbReference type="ARBA" id="ARBA00022917"/>
    </source>
</evidence>
<dbReference type="FunFam" id="1.10.730.10:FF:000006">
    <property type="entry name" value="Arginyl-tRNA synthetase 2, mitochondrial"/>
    <property type="match status" value="1"/>
</dbReference>
<dbReference type="SUPFAM" id="SSF52374">
    <property type="entry name" value="Nucleotidylyl transferase"/>
    <property type="match status" value="1"/>
</dbReference>
<dbReference type="Proteomes" id="UP000754644">
    <property type="component" value="Unassembled WGS sequence"/>
</dbReference>
<dbReference type="InterPro" id="IPR036695">
    <property type="entry name" value="Arg-tRNA-synth_N_sf"/>
</dbReference>
<evidence type="ECO:0000256" key="2">
    <source>
        <dbReference type="ARBA" id="ARBA00005594"/>
    </source>
</evidence>
<evidence type="ECO:0000259" key="13">
    <source>
        <dbReference type="SMART" id="SM00836"/>
    </source>
</evidence>
<dbReference type="EC" id="6.1.1.19" evidence="11"/>
<evidence type="ECO:0000256" key="6">
    <source>
        <dbReference type="ARBA" id="ARBA00022741"/>
    </source>
</evidence>
<dbReference type="Gene3D" id="3.40.50.620">
    <property type="entry name" value="HUPs"/>
    <property type="match status" value="1"/>
</dbReference>
<evidence type="ECO:0000256" key="5">
    <source>
        <dbReference type="ARBA" id="ARBA00022598"/>
    </source>
</evidence>
<dbReference type="PROSITE" id="PS00178">
    <property type="entry name" value="AA_TRNA_LIGASE_I"/>
    <property type="match status" value="1"/>
</dbReference>
<comment type="catalytic activity">
    <reaction evidence="10 11">
        <text>tRNA(Arg) + L-arginine + ATP = L-arginyl-tRNA(Arg) + AMP + diphosphate</text>
        <dbReference type="Rhea" id="RHEA:20301"/>
        <dbReference type="Rhea" id="RHEA-COMP:9658"/>
        <dbReference type="Rhea" id="RHEA-COMP:9673"/>
        <dbReference type="ChEBI" id="CHEBI:30616"/>
        <dbReference type="ChEBI" id="CHEBI:32682"/>
        <dbReference type="ChEBI" id="CHEBI:33019"/>
        <dbReference type="ChEBI" id="CHEBI:78442"/>
        <dbReference type="ChEBI" id="CHEBI:78513"/>
        <dbReference type="ChEBI" id="CHEBI:456215"/>
        <dbReference type="EC" id="6.1.1.19"/>
    </reaction>
</comment>
<dbReference type="CDD" id="cd07956">
    <property type="entry name" value="Anticodon_Ia_Arg"/>
    <property type="match status" value="1"/>
</dbReference>
<feature type="domain" description="Arginyl tRNA synthetase N-terminal" evidence="14">
    <location>
        <begin position="5"/>
        <end position="85"/>
    </location>
</feature>
<keyword evidence="5 11" id="KW-0436">Ligase</keyword>
<dbReference type="Pfam" id="PF00750">
    <property type="entry name" value="tRNA-synt_1d"/>
    <property type="match status" value="1"/>
</dbReference>
<keyword evidence="4 11" id="KW-0963">Cytoplasm</keyword>
<keyword evidence="8 11" id="KW-0648">Protein biosynthesis</keyword>
<dbReference type="NCBIfam" id="TIGR00456">
    <property type="entry name" value="argS"/>
    <property type="match status" value="1"/>
</dbReference>
<dbReference type="InterPro" id="IPR001278">
    <property type="entry name" value="Arg-tRNA-ligase"/>
</dbReference>
<dbReference type="AlphaFoldDB" id="A0A972VZI0"/>
<dbReference type="PANTHER" id="PTHR11956:SF5">
    <property type="entry name" value="ARGININE--TRNA LIGASE, CYTOPLASMIC"/>
    <property type="match status" value="1"/>
</dbReference>
<dbReference type="InterPro" id="IPR001412">
    <property type="entry name" value="aa-tRNA-synth_I_CS"/>
</dbReference>
<comment type="subcellular location">
    <subcellularLocation>
        <location evidence="1 11">Cytoplasm</location>
    </subcellularLocation>
</comment>
<accession>A0A972VZI0</accession>
<evidence type="ECO:0000256" key="11">
    <source>
        <dbReference type="HAMAP-Rule" id="MF_00123"/>
    </source>
</evidence>
<evidence type="ECO:0000313" key="16">
    <source>
        <dbReference type="Proteomes" id="UP000754644"/>
    </source>
</evidence>
<dbReference type="InterPro" id="IPR009080">
    <property type="entry name" value="tRNAsynth_Ia_anticodon-bd"/>
</dbReference>
<feature type="short sequence motif" description="'HIGH' region" evidence="11">
    <location>
        <begin position="120"/>
        <end position="130"/>
    </location>
</feature>
<dbReference type="Pfam" id="PF03485">
    <property type="entry name" value="Arg_tRNA_synt_N"/>
    <property type="match status" value="1"/>
</dbReference>
<dbReference type="SUPFAM" id="SSF47323">
    <property type="entry name" value="Anticodon-binding domain of a subclass of class I aminoacyl-tRNA synthetases"/>
    <property type="match status" value="1"/>
</dbReference>
<dbReference type="InterPro" id="IPR008909">
    <property type="entry name" value="DALR_anticod-bd"/>
</dbReference>
<dbReference type="Pfam" id="PF05746">
    <property type="entry name" value="DALR_1"/>
    <property type="match status" value="1"/>
</dbReference>
<evidence type="ECO:0000256" key="3">
    <source>
        <dbReference type="ARBA" id="ARBA00011245"/>
    </source>
</evidence>
<evidence type="ECO:0000256" key="7">
    <source>
        <dbReference type="ARBA" id="ARBA00022840"/>
    </source>
</evidence>
<sequence length="574" mass="63423">MNLKLFIDQAICSALTQAGAAEAPAVIKNSQRPEFGHYQANGVMGAAKRLGLNPRVLAGTIIEALDFPAAAKVEIAGPGFINIHLSAEFIAASLTELRQYSQLGVQSRVAETIVIDYSAPNLAKEMHIGHLRSTSIGDAAARSLEFQGHHVIRANHVGDWGAQFGSLLAYMDQLDTSGVALGSELKDLERFYMAASRLFKSDPEFAHRAREYVVRLQSGNPRCRALWQLFITESVKHCQAVYDKLNISLTPADIKAESDYNADLPVVVDELTSQGLITVSNGAKCVFLDEFTGKDGNPLPAMVQKSDGGYPYMASDIAAVRYRSQTLKTDRALYFVDARQRLHLSQLFSVAKQAGYITDTQDFRHLPFGVILKEDGKPFKTRDGADVKLIEVIDEAIARAFELVSTKNPELDAEQRHEIARVVGVGAIKYAELSKNRLTDYVFDWDTMLSFEGNTAPYLQYAYTRIRSVFRRADIDPSTLSGDILIQEPLEMQLGLKLLQFSETVDAVTEDYQANILCNYLFELAGLFMSFYEACPILKAAPEVTTSRLLIADLTAQVIQQGLDLLGIDTVEQM</sequence>
<evidence type="ECO:0000256" key="10">
    <source>
        <dbReference type="ARBA" id="ARBA00049339"/>
    </source>
</evidence>
<dbReference type="GO" id="GO:0006420">
    <property type="term" value="P:arginyl-tRNA aminoacylation"/>
    <property type="evidence" value="ECO:0007669"/>
    <property type="project" value="UniProtKB-UniRule"/>
</dbReference>
<comment type="similarity">
    <text evidence="2 11 12">Belongs to the class-I aminoacyl-tRNA synthetase family.</text>
</comment>
<dbReference type="HAMAP" id="MF_00123">
    <property type="entry name" value="Arg_tRNA_synth"/>
    <property type="match status" value="1"/>
</dbReference>
<comment type="subunit">
    <text evidence="3 11">Monomer.</text>
</comment>
<proteinExistence type="inferred from homology"/>
<evidence type="ECO:0000256" key="9">
    <source>
        <dbReference type="ARBA" id="ARBA00023146"/>
    </source>
</evidence>
<gene>
    <name evidence="11 15" type="primary">argS</name>
    <name evidence="15" type="ORF">HQ497_12730</name>
</gene>
<feature type="domain" description="DALR anticodon binding" evidence="13">
    <location>
        <begin position="459"/>
        <end position="574"/>
    </location>
</feature>
<comment type="caution">
    <text evidence="15">The sequence shown here is derived from an EMBL/GenBank/DDBJ whole genome shotgun (WGS) entry which is preliminary data.</text>
</comment>
<reference evidence="15" key="1">
    <citation type="submission" date="2020-05" db="EMBL/GenBank/DDBJ databases">
        <title>Sulfur intermediates as new biogeochemical hubs in an aquatic model microbial ecosystem.</title>
        <authorList>
            <person name="Vigneron A."/>
        </authorList>
    </citation>
    <scope>NUCLEOTIDE SEQUENCE</scope>
    <source>
        <strain evidence="15">Bin.250</strain>
    </source>
</reference>
<dbReference type="PRINTS" id="PR01038">
    <property type="entry name" value="TRNASYNTHARG"/>
</dbReference>
<dbReference type="FunFam" id="3.40.50.620:FF:000030">
    <property type="entry name" value="Arginine--tRNA ligase"/>
    <property type="match status" value="1"/>
</dbReference>
<dbReference type="GO" id="GO:0005524">
    <property type="term" value="F:ATP binding"/>
    <property type="evidence" value="ECO:0007669"/>
    <property type="project" value="UniProtKB-UniRule"/>
</dbReference>
<evidence type="ECO:0000313" key="15">
    <source>
        <dbReference type="EMBL" id="NQV66219.1"/>
    </source>
</evidence>
<dbReference type="Gene3D" id="3.30.1360.70">
    <property type="entry name" value="Arginyl tRNA synthetase N-terminal domain"/>
    <property type="match status" value="1"/>
</dbReference>
<dbReference type="Gene3D" id="1.10.730.10">
    <property type="entry name" value="Isoleucyl-tRNA Synthetase, Domain 1"/>
    <property type="match status" value="1"/>
</dbReference>
<evidence type="ECO:0000259" key="14">
    <source>
        <dbReference type="SMART" id="SM01016"/>
    </source>
</evidence>
<keyword evidence="6 11" id="KW-0547">Nucleotide-binding</keyword>
<evidence type="ECO:0000256" key="1">
    <source>
        <dbReference type="ARBA" id="ARBA00004496"/>
    </source>
</evidence>
<keyword evidence="9 11" id="KW-0030">Aminoacyl-tRNA synthetase</keyword>
<keyword evidence="7 11" id="KW-0067">ATP-binding</keyword>
<dbReference type="GO" id="GO:0005737">
    <property type="term" value="C:cytoplasm"/>
    <property type="evidence" value="ECO:0007669"/>
    <property type="project" value="UniProtKB-SubCell"/>
</dbReference>
<evidence type="ECO:0000256" key="12">
    <source>
        <dbReference type="RuleBase" id="RU363038"/>
    </source>
</evidence>